<sequence length="216" mass="23658">MFLALGEYVADVTLPQGTCVCGYAKGTFHSAEEGDKSVMYSFNGPDNLVFYNKQLMPLREAIVSAVSEAQPPAAGEAVDLQDTLLGHTVLVLGPDQVEIVPEENFTARYFVPDDVPFDDLGIISFGMYANDLAWMGPATTSEAYAERSASHNVLQLVWRMAWDTDRGCLVPTWPVVALGQDLRLCNKEPMEVGIQYGWRYWDALVKQGKSAGGIVA</sequence>
<organism evidence="1">
    <name type="scientific">Eutreptiella gymnastica</name>
    <dbReference type="NCBI Taxonomy" id="73025"/>
    <lineage>
        <taxon>Eukaryota</taxon>
        <taxon>Discoba</taxon>
        <taxon>Euglenozoa</taxon>
        <taxon>Euglenida</taxon>
        <taxon>Spirocuta</taxon>
        <taxon>Euglenophyceae</taxon>
        <taxon>Eutreptiales</taxon>
        <taxon>Eutreptiaceae</taxon>
        <taxon>Eutreptiella</taxon>
    </lineage>
</organism>
<dbReference type="EMBL" id="HBJA01072495">
    <property type="protein sequence ID" value="CAE0814357.1"/>
    <property type="molecule type" value="Transcribed_RNA"/>
</dbReference>
<gene>
    <name evidence="1" type="ORF">EGYM00163_LOCUS25511</name>
</gene>
<dbReference type="AlphaFoldDB" id="A0A7S4D3C4"/>
<accession>A0A7S4D3C4</accession>
<proteinExistence type="predicted"/>
<reference evidence="1" key="1">
    <citation type="submission" date="2021-01" db="EMBL/GenBank/DDBJ databases">
        <authorList>
            <person name="Corre E."/>
            <person name="Pelletier E."/>
            <person name="Niang G."/>
            <person name="Scheremetjew M."/>
            <person name="Finn R."/>
            <person name="Kale V."/>
            <person name="Holt S."/>
            <person name="Cochrane G."/>
            <person name="Meng A."/>
            <person name="Brown T."/>
            <person name="Cohen L."/>
        </authorList>
    </citation>
    <scope>NUCLEOTIDE SEQUENCE</scope>
    <source>
        <strain evidence="1">CCMP1594</strain>
    </source>
</reference>
<name>A0A7S4D3C4_9EUGL</name>
<evidence type="ECO:0000313" key="1">
    <source>
        <dbReference type="EMBL" id="CAE0814357.1"/>
    </source>
</evidence>
<protein>
    <submittedName>
        <fullName evidence="1">Uncharacterized protein</fullName>
    </submittedName>
</protein>